<feature type="compositionally biased region" description="Basic and acidic residues" evidence="5">
    <location>
        <begin position="205"/>
        <end position="243"/>
    </location>
</feature>
<name>G9MIT0_HYPVG</name>
<evidence type="ECO:0000313" key="7">
    <source>
        <dbReference type="Proteomes" id="UP000007115"/>
    </source>
</evidence>
<organism evidence="6 7">
    <name type="scientific">Hypocrea virens (strain Gv29-8 / FGSC 10586)</name>
    <name type="common">Gliocladium virens</name>
    <name type="synonym">Trichoderma virens</name>
    <dbReference type="NCBI Taxonomy" id="413071"/>
    <lineage>
        <taxon>Eukaryota</taxon>
        <taxon>Fungi</taxon>
        <taxon>Dikarya</taxon>
        <taxon>Ascomycota</taxon>
        <taxon>Pezizomycotina</taxon>
        <taxon>Sordariomycetes</taxon>
        <taxon>Hypocreomycetidae</taxon>
        <taxon>Hypocreales</taxon>
        <taxon>Hypocreaceae</taxon>
        <taxon>Trichoderma</taxon>
    </lineage>
</organism>
<dbReference type="InterPro" id="IPR044159">
    <property type="entry name" value="IQM"/>
</dbReference>
<protein>
    <submittedName>
        <fullName evidence="6">Uncharacterized protein</fullName>
    </submittedName>
</protein>
<dbReference type="RefSeq" id="XP_013959604.1">
    <property type="nucleotide sequence ID" value="XM_014104129.1"/>
</dbReference>
<dbReference type="EMBL" id="ABDF02000003">
    <property type="protein sequence ID" value="EHK25396.1"/>
    <property type="molecule type" value="Genomic_DNA"/>
</dbReference>
<dbReference type="InParanoid" id="G9MIT0"/>
<feature type="compositionally biased region" description="Low complexity" evidence="5">
    <location>
        <begin position="26"/>
        <end position="37"/>
    </location>
</feature>
<dbReference type="AlphaFoldDB" id="G9MIT0"/>
<feature type="region of interest" description="Disordered" evidence="5">
    <location>
        <begin position="202"/>
        <end position="243"/>
    </location>
</feature>
<evidence type="ECO:0000256" key="5">
    <source>
        <dbReference type="SAM" id="MobiDB-lite"/>
    </source>
</evidence>
<dbReference type="eggNOG" id="ENOG502QRIN">
    <property type="taxonomic scope" value="Eukaryota"/>
</dbReference>
<comment type="subcellular location">
    <subcellularLocation>
        <location evidence="2">Cytoplasm</location>
    </subcellularLocation>
    <subcellularLocation>
        <location evidence="1">Nucleus</location>
    </subcellularLocation>
</comment>
<proteinExistence type="predicted"/>
<dbReference type="PANTHER" id="PTHR31250:SF27">
    <property type="entry name" value="IQ DOMAIN-CONTAINING PROTEIN IQM5"/>
    <property type="match status" value="1"/>
</dbReference>
<gene>
    <name evidence="6" type="ORF">TRIVIDRAFT_198365</name>
</gene>
<dbReference type="GeneID" id="25790030"/>
<dbReference type="Proteomes" id="UP000007115">
    <property type="component" value="Unassembled WGS sequence"/>
</dbReference>
<keyword evidence="4" id="KW-0539">Nucleus</keyword>
<keyword evidence="7" id="KW-1185">Reference proteome</keyword>
<sequence length="275" mass="30536">MYGIVPIDDPAPPYRPMLDPNPYADSASGLTSSTSTSYAESNPEQHRADKYINPPPPPPDQHDMKKVKQFSVTTTLNKLLRKAVKDGTWIFVADTSFRLYIGIKQAGAFQHSSFLQGARISAGGLIGIKEGKLNFLSPLSGHYRPPTSNFRAFMRSLKAEGVDVGHVPMSKAYAVLLGLETYTKTRRVGKDLVHKMIHGKNKTIHPKEMKRKKEEEKDTSKSAQKERQVVAEGKRQAEAEKQAHVEETAMKALEKLHIVPTAAGQDSPKRTVTYL</sequence>
<feature type="region of interest" description="Disordered" evidence="5">
    <location>
        <begin position="1"/>
        <end position="65"/>
    </location>
</feature>
<evidence type="ECO:0000256" key="2">
    <source>
        <dbReference type="ARBA" id="ARBA00004496"/>
    </source>
</evidence>
<keyword evidence="3" id="KW-0963">Cytoplasm</keyword>
<evidence type="ECO:0000256" key="3">
    <source>
        <dbReference type="ARBA" id="ARBA00022490"/>
    </source>
</evidence>
<dbReference type="OMA" id="HRADSHV"/>
<evidence type="ECO:0000313" key="6">
    <source>
        <dbReference type="EMBL" id="EHK25396.1"/>
    </source>
</evidence>
<dbReference type="HOGENOM" id="CLU_1012148_0_0_1"/>
<dbReference type="GO" id="GO:0005634">
    <property type="term" value="C:nucleus"/>
    <property type="evidence" value="ECO:0007669"/>
    <property type="project" value="UniProtKB-SubCell"/>
</dbReference>
<evidence type="ECO:0000256" key="4">
    <source>
        <dbReference type="ARBA" id="ARBA00023242"/>
    </source>
</evidence>
<reference evidence="6 7" key="1">
    <citation type="journal article" date="2011" name="Genome Biol.">
        <title>Comparative genome sequence analysis underscores mycoparasitism as the ancestral life style of Trichoderma.</title>
        <authorList>
            <person name="Kubicek C.P."/>
            <person name="Herrera-Estrella A."/>
            <person name="Seidl-Seiboth V."/>
            <person name="Martinez D.A."/>
            <person name="Druzhinina I.S."/>
            <person name="Thon M."/>
            <person name="Zeilinger S."/>
            <person name="Casas-Flores S."/>
            <person name="Horwitz B.A."/>
            <person name="Mukherjee P.K."/>
            <person name="Mukherjee M."/>
            <person name="Kredics L."/>
            <person name="Alcaraz L.D."/>
            <person name="Aerts A."/>
            <person name="Antal Z."/>
            <person name="Atanasova L."/>
            <person name="Cervantes-Badillo M.G."/>
            <person name="Challacombe J."/>
            <person name="Chertkov O."/>
            <person name="McCluskey K."/>
            <person name="Coulpier F."/>
            <person name="Deshpande N."/>
            <person name="von Doehren H."/>
            <person name="Ebbole D.J."/>
            <person name="Esquivel-Naranjo E.U."/>
            <person name="Fekete E."/>
            <person name="Flipphi M."/>
            <person name="Glaser F."/>
            <person name="Gomez-Rodriguez E.Y."/>
            <person name="Gruber S."/>
            <person name="Han C."/>
            <person name="Henrissat B."/>
            <person name="Hermosa R."/>
            <person name="Hernandez-Onate M."/>
            <person name="Karaffa L."/>
            <person name="Kosti I."/>
            <person name="Le Crom S."/>
            <person name="Lindquist E."/>
            <person name="Lucas S."/>
            <person name="Luebeck M."/>
            <person name="Luebeck P.S."/>
            <person name="Margeot A."/>
            <person name="Metz B."/>
            <person name="Misra M."/>
            <person name="Nevalainen H."/>
            <person name="Omann M."/>
            <person name="Packer N."/>
            <person name="Perrone G."/>
            <person name="Uresti-Rivera E.E."/>
            <person name="Salamov A."/>
            <person name="Schmoll M."/>
            <person name="Seiboth B."/>
            <person name="Shapiro H."/>
            <person name="Sukno S."/>
            <person name="Tamayo-Ramos J.A."/>
            <person name="Tisch D."/>
            <person name="Wiest A."/>
            <person name="Wilkinson H.H."/>
            <person name="Zhang M."/>
            <person name="Coutinho P.M."/>
            <person name="Kenerley C.M."/>
            <person name="Monte E."/>
            <person name="Baker S.E."/>
            <person name="Grigoriev I.V."/>
        </authorList>
    </citation>
    <scope>NUCLEOTIDE SEQUENCE [LARGE SCALE GENOMIC DNA]</scope>
    <source>
        <strain evidence="7">Gv29-8 / FGSC 10586</strain>
    </source>
</reference>
<dbReference type="GO" id="GO:0005737">
    <property type="term" value="C:cytoplasm"/>
    <property type="evidence" value="ECO:0007669"/>
    <property type="project" value="UniProtKB-SubCell"/>
</dbReference>
<dbReference type="PANTHER" id="PTHR31250">
    <property type="entry name" value="IQ DOMAIN-CONTAINING PROTEIN IQM3"/>
    <property type="match status" value="1"/>
</dbReference>
<evidence type="ECO:0000256" key="1">
    <source>
        <dbReference type="ARBA" id="ARBA00004123"/>
    </source>
</evidence>
<dbReference type="OrthoDB" id="7344096at2759"/>
<dbReference type="STRING" id="413071.G9MIT0"/>
<dbReference type="VEuPathDB" id="FungiDB:TRIVIDRAFT_198365"/>
<accession>G9MIT0</accession>
<comment type="caution">
    <text evidence="6">The sequence shown here is derived from an EMBL/GenBank/DDBJ whole genome shotgun (WGS) entry which is preliminary data.</text>
</comment>